<comment type="similarity">
    <text evidence="9 10">Belongs to the thiamine-phosphate synthase family.</text>
</comment>
<dbReference type="InterPro" id="IPR036206">
    <property type="entry name" value="ThiamineP_synth_sf"/>
</dbReference>
<comment type="caution">
    <text evidence="13">The sequence shown here is derived from an EMBL/GenBank/DDBJ whole genome shotgun (WGS) entry which is preliminary data.</text>
</comment>
<evidence type="ECO:0000256" key="3">
    <source>
        <dbReference type="ARBA" id="ARBA00022723"/>
    </source>
</evidence>
<feature type="binding site" evidence="9">
    <location>
        <position position="164"/>
    </location>
    <ligand>
        <name>2-[(2R,5Z)-2-carboxy-4-methylthiazol-5(2H)-ylidene]ethyl phosphate</name>
        <dbReference type="ChEBI" id="CHEBI:62899"/>
    </ligand>
</feature>
<comment type="catalytic activity">
    <reaction evidence="8 9 10">
        <text>2-[(2R,5Z)-2-carboxy-4-methylthiazol-5(2H)-ylidene]ethyl phosphate + 4-amino-2-methyl-5-(diphosphooxymethyl)pyrimidine + 2 H(+) = thiamine phosphate + CO2 + diphosphate</text>
        <dbReference type="Rhea" id="RHEA:47844"/>
        <dbReference type="ChEBI" id="CHEBI:15378"/>
        <dbReference type="ChEBI" id="CHEBI:16526"/>
        <dbReference type="ChEBI" id="CHEBI:33019"/>
        <dbReference type="ChEBI" id="CHEBI:37575"/>
        <dbReference type="ChEBI" id="CHEBI:57841"/>
        <dbReference type="ChEBI" id="CHEBI:62899"/>
        <dbReference type="EC" id="2.5.1.3"/>
    </reaction>
</comment>
<evidence type="ECO:0000256" key="5">
    <source>
        <dbReference type="ARBA" id="ARBA00022977"/>
    </source>
</evidence>
<evidence type="ECO:0000259" key="12">
    <source>
        <dbReference type="Pfam" id="PF02581"/>
    </source>
</evidence>
<evidence type="ECO:0000256" key="4">
    <source>
        <dbReference type="ARBA" id="ARBA00022842"/>
    </source>
</evidence>
<feature type="binding site" evidence="9">
    <location>
        <begin position="134"/>
        <end position="136"/>
    </location>
    <ligand>
        <name>2-[(2R,5Z)-2-carboxy-4-methylthiazol-5(2H)-ylidene]ethyl phosphate</name>
        <dbReference type="ChEBI" id="CHEBI:62899"/>
    </ligand>
</feature>
<feature type="binding site" evidence="9">
    <location>
        <begin position="184"/>
        <end position="185"/>
    </location>
    <ligand>
        <name>2-[(2R,5Z)-2-carboxy-4-methylthiazol-5(2H)-ylidene]ethyl phosphate</name>
        <dbReference type="ChEBI" id="CHEBI:62899"/>
    </ligand>
</feature>
<evidence type="ECO:0000313" key="13">
    <source>
        <dbReference type="EMBL" id="MBP2026002.1"/>
    </source>
</evidence>
<feature type="binding site" evidence="9">
    <location>
        <position position="137"/>
    </location>
    <ligand>
        <name>4-amino-2-methyl-5-(diphosphooxymethyl)pyrimidine</name>
        <dbReference type="ChEBI" id="CHEBI:57841"/>
    </ligand>
</feature>
<dbReference type="InterPro" id="IPR022998">
    <property type="entry name" value="ThiamineP_synth_TenI"/>
</dbReference>
<dbReference type="PANTHER" id="PTHR20857:SF15">
    <property type="entry name" value="THIAMINE-PHOSPHATE SYNTHASE"/>
    <property type="match status" value="1"/>
</dbReference>
<comment type="cofactor">
    <cofactor evidence="9">
        <name>Mg(2+)</name>
        <dbReference type="ChEBI" id="CHEBI:18420"/>
    </cofactor>
    <text evidence="9">Binds 1 Mg(2+) ion per subunit.</text>
</comment>
<feature type="binding site" evidence="9">
    <location>
        <position position="108"/>
    </location>
    <ligand>
        <name>4-amino-2-methyl-5-(diphosphooxymethyl)pyrimidine</name>
        <dbReference type="ChEBI" id="CHEBI:57841"/>
    </ligand>
</feature>
<dbReference type="GO" id="GO:0004789">
    <property type="term" value="F:thiamine-phosphate diphosphorylase activity"/>
    <property type="evidence" value="ECO:0007669"/>
    <property type="project" value="UniProtKB-EC"/>
</dbReference>
<keyword evidence="2 9" id="KW-0808">Transferase</keyword>
<organism evidence="13 14">
    <name type="scientific">Peptoniphilus stercorisuis</name>
    <dbReference type="NCBI Taxonomy" id="1436965"/>
    <lineage>
        <taxon>Bacteria</taxon>
        <taxon>Bacillati</taxon>
        <taxon>Bacillota</taxon>
        <taxon>Tissierellia</taxon>
        <taxon>Tissierellales</taxon>
        <taxon>Peptoniphilaceae</taxon>
        <taxon>Peptoniphilus</taxon>
    </lineage>
</organism>
<dbReference type="SUPFAM" id="SSF51391">
    <property type="entry name" value="Thiamin phosphate synthase"/>
    <property type="match status" value="1"/>
</dbReference>
<feature type="binding site" evidence="9">
    <location>
        <begin position="37"/>
        <end position="41"/>
    </location>
    <ligand>
        <name>4-amino-2-methyl-5-(diphosphooxymethyl)pyrimidine</name>
        <dbReference type="ChEBI" id="CHEBI:57841"/>
    </ligand>
</feature>
<feature type="binding site" evidence="9">
    <location>
        <position position="70"/>
    </location>
    <ligand>
        <name>Mg(2+)</name>
        <dbReference type="ChEBI" id="CHEBI:18420"/>
    </ligand>
</feature>
<dbReference type="InterPro" id="IPR034291">
    <property type="entry name" value="TMP_synthase"/>
</dbReference>
<dbReference type="NCBIfam" id="TIGR00693">
    <property type="entry name" value="thiE"/>
    <property type="match status" value="1"/>
</dbReference>
<evidence type="ECO:0000256" key="11">
    <source>
        <dbReference type="RuleBase" id="RU004253"/>
    </source>
</evidence>
<comment type="pathway">
    <text evidence="1 9 11">Cofactor biosynthesis; thiamine diphosphate biosynthesis; thiamine phosphate from 4-amino-2-methyl-5-diphosphomethylpyrimidine and 4-methyl-5-(2-phosphoethyl)-thiazole: step 1/1.</text>
</comment>
<keyword evidence="14" id="KW-1185">Reference proteome</keyword>
<evidence type="ECO:0000256" key="9">
    <source>
        <dbReference type="HAMAP-Rule" id="MF_00097"/>
    </source>
</evidence>
<dbReference type="EC" id="2.5.1.3" evidence="9"/>
<proteinExistence type="inferred from homology"/>
<sequence length="214" mass="23874">MKFNQALYFITDSSDLEEDKFLNIVEEALIGGVDLIQLREKTKSDREFLDIAFKIKNLTDKYNTPLIIDDRIDIALIVDASGIHLGQDDINIKYARKILGKDKIIGSTTKTLSQAIEAENDGADYLGVGAIFNTTTKVKTIITKISTLNEICDNTNIPVFAIGGINDINYKVLENSNINGICTVSAIMKSENPREYTKEFKEKISNMIKNKSTV</sequence>
<keyword evidence="4 9" id="KW-0460">Magnesium</keyword>
<accession>A0ABS4KE13</accession>
<comment type="function">
    <text evidence="9">Condenses 4-methyl-5-(beta-hydroxyethyl)thiazole monophosphate (THZ-P) and 2-methyl-4-amino-5-hydroxymethyl pyrimidine pyrophosphate (HMP-PP) to form thiamine monophosphate (TMP).</text>
</comment>
<feature type="binding site" evidence="9">
    <location>
        <position position="89"/>
    </location>
    <ligand>
        <name>Mg(2+)</name>
        <dbReference type="ChEBI" id="CHEBI:18420"/>
    </ligand>
</feature>
<dbReference type="InterPro" id="IPR013785">
    <property type="entry name" value="Aldolase_TIM"/>
</dbReference>
<dbReference type="Gene3D" id="3.20.20.70">
    <property type="entry name" value="Aldolase class I"/>
    <property type="match status" value="1"/>
</dbReference>
<protein>
    <recommendedName>
        <fullName evidence="9">Thiamine-phosphate synthase</fullName>
        <shortName evidence="9">TP synthase</shortName>
        <shortName evidence="9">TPS</shortName>
        <ecNumber evidence="9">2.5.1.3</ecNumber>
    </recommendedName>
    <alternativeName>
        <fullName evidence="9">Thiamine-phosphate pyrophosphorylase</fullName>
        <shortName evidence="9">TMP pyrophosphorylase</shortName>
        <shortName evidence="9">TMP-PPase</shortName>
    </alternativeName>
</protein>
<feature type="domain" description="Thiamine phosphate synthase/TenI" evidence="12">
    <location>
        <begin position="7"/>
        <end position="187"/>
    </location>
</feature>
<reference evidence="13 14" key="1">
    <citation type="submission" date="2021-03" db="EMBL/GenBank/DDBJ databases">
        <title>Genomic Encyclopedia of Type Strains, Phase IV (KMG-IV): sequencing the most valuable type-strain genomes for metagenomic binning, comparative biology and taxonomic classification.</title>
        <authorList>
            <person name="Goeker M."/>
        </authorList>
    </citation>
    <scope>NUCLEOTIDE SEQUENCE [LARGE SCALE GENOMIC DNA]</scope>
    <source>
        <strain evidence="13 14">DSM 27563</strain>
    </source>
</reference>
<feature type="binding site" evidence="9">
    <location>
        <position position="69"/>
    </location>
    <ligand>
        <name>4-amino-2-methyl-5-(diphosphooxymethyl)pyrimidine</name>
        <dbReference type="ChEBI" id="CHEBI:57841"/>
    </ligand>
</feature>
<comment type="catalytic activity">
    <reaction evidence="7 9 10">
        <text>2-(2-carboxy-4-methylthiazol-5-yl)ethyl phosphate + 4-amino-2-methyl-5-(diphosphooxymethyl)pyrimidine + 2 H(+) = thiamine phosphate + CO2 + diphosphate</text>
        <dbReference type="Rhea" id="RHEA:47848"/>
        <dbReference type="ChEBI" id="CHEBI:15378"/>
        <dbReference type="ChEBI" id="CHEBI:16526"/>
        <dbReference type="ChEBI" id="CHEBI:33019"/>
        <dbReference type="ChEBI" id="CHEBI:37575"/>
        <dbReference type="ChEBI" id="CHEBI:57841"/>
        <dbReference type="ChEBI" id="CHEBI:62890"/>
        <dbReference type="EC" id="2.5.1.3"/>
    </reaction>
</comment>
<dbReference type="RefSeq" id="WP_210061819.1">
    <property type="nucleotide sequence ID" value="NZ_JAGGLJ010000017.1"/>
</dbReference>
<dbReference type="Proteomes" id="UP001519306">
    <property type="component" value="Unassembled WGS sequence"/>
</dbReference>
<evidence type="ECO:0000256" key="10">
    <source>
        <dbReference type="RuleBase" id="RU003826"/>
    </source>
</evidence>
<evidence type="ECO:0000256" key="7">
    <source>
        <dbReference type="ARBA" id="ARBA00047851"/>
    </source>
</evidence>
<dbReference type="CDD" id="cd00564">
    <property type="entry name" value="TMP_TenI"/>
    <property type="match status" value="1"/>
</dbReference>
<evidence type="ECO:0000256" key="2">
    <source>
        <dbReference type="ARBA" id="ARBA00022679"/>
    </source>
</evidence>
<name>A0ABS4KE13_9FIRM</name>
<dbReference type="Pfam" id="PF02581">
    <property type="entry name" value="TMP-TENI"/>
    <property type="match status" value="1"/>
</dbReference>
<dbReference type="PANTHER" id="PTHR20857">
    <property type="entry name" value="THIAMINE-PHOSPHATE PYROPHOSPHORYLASE"/>
    <property type="match status" value="1"/>
</dbReference>
<dbReference type="EMBL" id="JAGGLJ010000017">
    <property type="protein sequence ID" value="MBP2026002.1"/>
    <property type="molecule type" value="Genomic_DNA"/>
</dbReference>
<evidence type="ECO:0000256" key="1">
    <source>
        <dbReference type="ARBA" id="ARBA00005165"/>
    </source>
</evidence>
<comment type="catalytic activity">
    <reaction evidence="6 9 10">
        <text>4-methyl-5-(2-phosphooxyethyl)-thiazole + 4-amino-2-methyl-5-(diphosphooxymethyl)pyrimidine + H(+) = thiamine phosphate + diphosphate</text>
        <dbReference type="Rhea" id="RHEA:22328"/>
        <dbReference type="ChEBI" id="CHEBI:15378"/>
        <dbReference type="ChEBI" id="CHEBI:33019"/>
        <dbReference type="ChEBI" id="CHEBI:37575"/>
        <dbReference type="ChEBI" id="CHEBI:57841"/>
        <dbReference type="ChEBI" id="CHEBI:58296"/>
        <dbReference type="EC" id="2.5.1.3"/>
    </reaction>
</comment>
<evidence type="ECO:0000256" key="6">
    <source>
        <dbReference type="ARBA" id="ARBA00047334"/>
    </source>
</evidence>
<keyword evidence="3 9" id="KW-0479">Metal-binding</keyword>
<keyword evidence="5 9" id="KW-0784">Thiamine biosynthesis</keyword>
<dbReference type="HAMAP" id="MF_00097">
    <property type="entry name" value="TMP_synthase"/>
    <property type="match status" value="1"/>
</dbReference>
<gene>
    <name evidence="9" type="primary">thiE</name>
    <name evidence="13" type="ORF">J2Z71_001554</name>
</gene>
<evidence type="ECO:0000256" key="8">
    <source>
        <dbReference type="ARBA" id="ARBA00047883"/>
    </source>
</evidence>
<evidence type="ECO:0000313" key="14">
    <source>
        <dbReference type="Proteomes" id="UP001519306"/>
    </source>
</evidence>